<comment type="caution">
    <text evidence="2">The sequence shown here is derived from an EMBL/GenBank/DDBJ whole genome shotgun (WGS) entry which is preliminary data.</text>
</comment>
<feature type="compositionally biased region" description="Polar residues" evidence="1">
    <location>
        <begin position="63"/>
        <end position="95"/>
    </location>
</feature>
<gene>
    <name evidence="2" type="ORF">RN001_004501</name>
</gene>
<evidence type="ECO:0000313" key="2">
    <source>
        <dbReference type="EMBL" id="KAK4881182.1"/>
    </source>
</evidence>
<evidence type="ECO:0000313" key="3">
    <source>
        <dbReference type="Proteomes" id="UP001353858"/>
    </source>
</evidence>
<proteinExistence type="predicted"/>
<protein>
    <submittedName>
        <fullName evidence="2">Uncharacterized protein</fullName>
    </submittedName>
</protein>
<evidence type="ECO:0000256" key="1">
    <source>
        <dbReference type="SAM" id="MobiDB-lite"/>
    </source>
</evidence>
<keyword evidence="3" id="KW-1185">Reference proteome</keyword>
<name>A0AAN7Q001_9COLE</name>
<organism evidence="2 3">
    <name type="scientific">Aquatica leii</name>
    <dbReference type="NCBI Taxonomy" id="1421715"/>
    <lineage>
        <taxon>Eukaryota</taxon>
        <taxon>Metazoa</taxon>
        <taxon>Ecdysozoa</taxon>
        <taxon>Arthropoda</taxon>
        <taxon>Hexapoda</taxon>
        <taxon>Insecta</taxon>
        <taxon>Pterygota</taxon>
        <taxon>Neoptera</taxon>
        <taxon>Endopterygota</taxon>
        <taxon>Coleoptera</taxon>
        <taxon>Polyphaga</taxon>
        <taxon>Elateriformia</taxon>
        <taxon>Elateroidea</taxon>
        <taxon>Lampyridae</taxon>
        <taxon>Luciolinae</taxon>
        <taxon>Aquatica</taxon>
    </lineage>
</organism>
<feature type="region of interest" description="Disordered" evidence="1">
    <location>
        <begin position="1"/>
        <end position="95"/>
    </location>
</feature>
<dbReference type="AlphaFoldDB" id="A0AAN7Q001"/>
<sequence length="237" mass="26155">MSANKKLTNKELEKTIQHIMDGNESDPEPFDASGSDSGANNLEVELDHSDSEHEVGEDESLSVFPTTSHLSGGKSSTDVDNTYSNQSQPSTSATQKKNYVRIQFNERLEWTTLDSTDYDYIKCLACKSFPDLLESDFEIQDVEGATIGPSFIDTFLNISPVSVILNFKSQLQKIINLDKNSPFSSFSSTYVHDTSSCSTETLNTLPSSPSSTPSINSFVINFDNEDFSPIFSTPKNI</sequence>
<dbReference type="EMBL" id="JARPUR010000002">
    <property type="protein sequence ID" value="KAK4881182.1"/>
    <property type="molecule type" value="Genomic_DNA"/>
</dbReference>
<reference evidence="3" key="1">
    <citation type="submission" date="2023-01" db="EMBL/GenBank/DDBJ databases">
        <title>Key to firefly adult light organ development and bioluminescence: homeobox transcription factors regulate luciferase expression and transportation to peroxisome.</title>
        <authorList>
            <person name="Fu X."/>
        </authorList>
    </citation>
    <scope>NUCLEOTIDE SEQUENCE [LARGE SCALE GENOMIC DNA]</scope>
</reference>
<dbReference type="Proteomes" id="UP001353858">
    <property type="component" value="Unassembled WGS sequence"/>
</dbReference>
<accession>A0AAN7Q001</accession>
<feature type="compositionally biased region" description="Basic and acidic residues" evidence="1">
    <location>
        <begin position="45"/>
        <end position="54"/>
    </location>
</feature>